<sequence length="455" mass="51812">MAEVFGVIVGGFQIADSIVKVAKELRRCIRNVRYAPQEVQRFRHELLTFAYSLRTFEKTSNKYLVGINDVFEIKERKEHVEGIVEQCVAVKYGFEELLSRFFNSPETVPRTLKSWDRIRWYFRQEQVAGLRLSLESAKSSVMLFIIVHMYEDLVNQVRELEQRSQEVPKELWHQLKVAKRQLREQKKATRDTHEQLEAYFLGTSPSDDLLVSDISFIVRNTRSVEAYATRTLARPDYNVSSLSSSSRRRRSNIHRGSSPGPGLTVQRSHGPRRPPPAPSGAGNTILERTDKLRLRQPPQSTEEVFFIPDTHNEGELLPQPEASRKEVETSPQPSLFSDPGIVGPIIRDNGTELTETHGRWHREASQLSTQHTNSDHHVADTPAPLRRSKGKIEKIRPQAPSGNHSDGSGKQKNDSTASEVSGATQQLWREGASPYKAIPPWRDEDWKGVRRPPSS</sequence>
<keyword evidence="4" id="KW-1185">Reference proteome</keyword>
<evidence type="ECO:0000313" key="4">
    <source>
        <dbReference type="Proteomes" id="UP000800035"/>
    </source>
</evidence>
<proteinExistence type="predicted"/>
<dbReference type="AlphaFoldDB" id="A0A6A5UG97"/>
<evidence type="ECO:0000256" key="2">
    <source>
        <dbReference type="SAM" id="MobiDB-lite"/>
    </source>
</evidence>
<evidence type="ECO:0008006" key="5">
    <source>
        <dbReference type="Google" id="ProtNLM"/>
    </source>
</evidence>
<dbReference type="GO" id="GO:0006355">
    <property type="term" value="P:regulation of DNA-templated transcription"/>
    <property type="evidence" value="ECO:0007669"/>
    <property type="project" value="InterPro"/>
</dbReference>
<dbReference type="InterPro" id="IPR039327">
    <property type="entry name" value="CON7-like"/>
</dbReference>
<dbReference type="EMBL" id="ML976980">
    <property type="protein sequence ID" value="KAF1961946.1"/>
    <property type="molecule type" value="Genomic_DNA"/>
</dbReference>
<feature type="region of interest" description="Disordered" evidence="2">
    <location>
        <begin position="237"/>
        <end position="343"/>
    </location>
</feature>
<feature type="compositionally biased region" description="Polar residues" evidence="2">
    <location>
        <begin position="414"/>
        <end position="427"/>
    </location>
</feature>
<evidence type="ECO:0000256" key="1">
    <source>
        <dbReference type="SAM" id="Coils"/>
    </source>
</evidence>
<feature type="region of interest" description="Disordered" evidence="2">
    <location>
        <begin position="356"/>
        <end position="455"/>
    </location>
</feature>
<dbReference type="PANTHER" id="PTHR36167">
    <property type="entry name" value="C2H2 FINGER DOMAIN TRANSCRIPTION FACTOR (EUROFUNG)-RELATED"/>
    <property type="match status" value="1"/>
</dbReference>
<name>A0A6A5UG97_9PLEO</name>
<organism evidence="3 4">
    <name type="scientific">Byssothecium circinans</name>
    <dbReference type="NCBI Taxonomy" id="147558"/>
    <lineage>
        <taxon>Eukaryota</taxon>
        <taxon>Fungi</taxon>
        <taxon>Dikarya</taxon>
        <taxon>Ascomycota</taxon>
        <taxon>Pezizomycotina</taxon>
        <taxon>Dothideomycetes</taxon>
        <taxon>Pleosporomycetidae</taxon>
        <taxon>Pleosporales</taxon>
        <taxon>Massarineae</taxon>
        <taxon>Massarinaceae</taxon>
        <taxon>Byssothecium</taxon>
    </lineage>
</organism>
<gene>
    <name evidence="3" type="ORF">CC80DRAFT_200531</name>
</gene>
<protein>
    <recommendedName>
        <fullName evidence="5">Fungal N-terminal domain-containing protein</fullName>
    </recommendedName>
</protein>
<evidence type="ECO:0000313" key="3">
    <source>
        <dbReference type="EMBL" id="KAF1961946.1"/>
    </source>
</evidence>
<dbReference type="OrthoDB" id="5431013at2759"/>
<feature type="coiled-coil region" evidence="1">
    <location>
        <begin position="150"/>
        <end position="199"/>
    </location>
</feature>
<dbReference type="Proteomes" id="UP000800035">
    <property type="component" value="Unassembled WGS sequence"/>
</dbReference>
<keyword evidence="1" id="KW-0175">Coiled coil</keyword>
<dbReference type="PANTHER" id="PTHR36167:SF3">
    <property type="entry name" value="C2H2 FINGER DOMAIN TRANSCRIPTION FACTOR (EUROFUNG)-RELATED"/>
    <property type="match status" value="1"/>
</dbReference>
<accession>A0A6A5UG97</accession>
<reference evidence="3" key="1">
    <citation type="journal article" date="2020" name="Stud. Mycol.">
        <title>101 Dothideomycetes genomes: a test case for predicting lifestyles and emergence of pathogens.</title>
        <authorList>
            <person name="Haridas S."/>
            <person name="Albert R."/>
            <person name="Binder M."/>
            <person name="Bloem J."/>
            <person name="Labutti K."/>
            <person name="Salamov A."/>
            <person name="Andreopoulos B."/>
            <person name="Baker S."/>
            <person name="Barry K."/>
            <person name="Bills G."/>
            <person name="Bluhm B."/>
            <person name="Cannon C."/>
            <person name="Castanera R."/>
            <person name="Culley D."/>
            <person name="Daum C."/>
            <person name="Ezra D."/>
            <person name="Gonzalez J."/>
            <person name="Henrissat B."/>
            <person name="Kuo A."/>
            <person name="Liang C."/>
            <person name="Lipzen A."/>
            <person name="Lutzoni F."/>
            <person name="Magnuson J."/>
            <person name="Mondo S."/>
            <person name="Nolan M."/>
            <person name="Ohm R."/>
            <person name="Pangilinan J."/>
            <person name="Park H.-J."/>
            <person name="Ramirez L."/>
            <person name="Alfaro M."/>
            <person name="Sun H."/>
            <person name="Tritt A."/>
            <person name="Yoshinaga Y."/>
            <person name="Zwiers L.-H."/>
            <person name="Turgeon B."/>
            <person name="Goodwin S."/>
            <person name="Spatafora J."/>
            <person name="Crous P."/>
            <person name="Grigoriev I."/>
        </authorList>
    </citation>
    <scope>NUCLEOTIDE SEQUENCE</scope>
    <source>
        <strain evidence="3">CBS 675.92</strain>
    </source>
</reference>